<name>A0A412ELW8_9FIRM</name>
<reference evidence="1 2" key="1">
    <citation type="submission" date="2018-08" db="EMBL/GenBank/DDBJ databases">
        <title>A genome reference for cultivated species of the human gut microbiota.</title>
        <authorList>
            <person name="Zou Y."/>
            <person name="Xue W."/>
            <person name="Luo G."/>
        </authorList>
    </citation>
    <scope>NUCLEOTIDE SEQUENCE [LARGE SCALE GENOMIC DNA]</scope>
    <source>
        <strain evidence="1 2">AF25-21</strain>
    </source>
</reference>
<sequence length="118" mass="13715">MAKFYQISTQDGNKIDLTLNLGALAELSKSRKDLSDRYFELYKKMQGKNAGLNEVEMGEVLYIAYACAHVGEDIPDLITFLHNLTDNREEFGRVFQQLFGIQEKKQNLQQPSRKQRRR</sequence>
<dbReference type="AlphaFoldDB" id="A0A412ELW8"/>
<accession>A0A412ELW8</accession>
<dbReference type="Proteomes" id="UP000285839">
    <property type="component" value="Unassembled WGS sequence"/>
</dbReference>
<organism evidence="1 2">
    <name type="scientific">Blautia obeum</name>
    <dbReference type="NCBI Taxonomy" id="40520"/>
    <lineage>
        <taxon>Bacteria</taxon>
        <taxon>Bacillati</taxon>
        <taxon>Bacillota</taxon>
        <taxon>Clostridia</taxon>
        <taxon>Lachnospirales</taxon>
        <taxon>Lachnospiraceae</taxon>
        <taxon>Blautia</taxon>
    </lineage>
</organism>
<dbReference type="RefSeq" id="WP_118031670.1">
    <property type="nucleotide sequence ID" value="NZ_QRUH01000017.1"/>
</dbReference>
<evidence type="ECO:0000313" key="1">
    <source>
        <dbReference type="EMBL" id="RGR45779.1"/>
    </source>
</evidence>
<dbReference type="EMBL" id="QRUH01000017">
    <property type="protein sequence ID" value="RGR45779.1"/>
    <property type="molecule type" value="Genomic_DNA"/>
</dbReference>
<gene>
    <name evidence="1" type="ORF">DWY46_16460</name>
</gene>
<comment type="caution">
    <text evidence="1">The sequence shown here is derived from an EMBL/GenBank/DDBJ whole genome shotgun (WGS) entry which is preliminary data.</text>
</comment>
<evidence type="ECO:0000313" key="2">
    <source>
        <dbReference type="Proteomes" id="UP000285839"/>
    </source>
</evidence>
<protein>
    <submittedName>
        <fullName evidence="1">Uncharacterized protein</fullName>
    </submittedName>
</protein>
<proteinExistence type="predicted"/>